<evidence type="ECO:0000313" key="2">
    <source>
        <dbReference type="EMBL" id="GAA4446244.1"/>
    </source>
</evidence>
<reference evidence="3" key="1">
    <citation type="journal article" date="2019" name="Int. J. Syst. Evol. Microbiol.">
        <title>The Global Catalogue of Microorganisms (GCM) 10K type strain sequencing project: providing services to taxonomists for standard genome sequencing and annotation.</title>
        <authorList>
            <consortium name="The Broad Institute Genomics Platform"/>
            <consortium name="The Broad Institute Genome Sequencing Center for Infectious Disease"/>
            <person name="Wu L."/>
            <person name="Ma J."/>
        </authorList>
    </citation>
    <scope>NUCLEOTIDE SEQUENCE [LARGE SCALE GENOMIC DNA]</scope>
    <source>
        <strain evidence="3">JCM 31920</strain>
    </source>
</reference>
<proteinExistence type="predicted"/>
<keyword evidence="3" id="KW-1185">Reference proteome</keyword>
<dbReference type="RefSeq" id="WP_345032326.1">
    <property type="nucleotide sequence ID" value="NZ_BAABEY010000036.1"/>
</dbReference>
<gene>
    <name evidence="2" type="ORF">GCM10023091_39040</name>
</gene>
<name>A0ABP8M922_9BACT</name>
<organism evidence="2 3">
    <name type="scientific">Ravibacter arvi</name>
    <dbReference type="NCBI Taxonomy" id="2051041"/>
    <lineage>
        <taxon>Bacteria</taxon>
        <taxon>Pseudomonadati</taxon>
        <taxon>Bacteroidota</taxon>
        <taxon>Cytophagia</taxon>
        <taxon>Cytophagales</taxon>
        <taxon>Spirosomataceae</taxon>
        <taxon>Ravibacter</taxon>
    </lineage>
</organism>
<dbReference type="EMBL" id="BAABEY010000036">
    <property type="protein sequence ID" value="GAA4446244.1"/>
    <property type="molecule type" value="Genomic_DNA"/>
</dbReference>
<evidence type="ECO:0000259" key="1">
    <source>
        <dbReference type="Pfam" id="PF18922"/>
    </source>
</evidence>
<sequence>MRELATIVVPVFGRSWHPLELALLLHARKIMPEFSLVFVGPEPRDMSEIKNDFPEATIYKFDPAFFENKQGYARLLLRPDFYEMFGWSEFLLLFEPGSYITKNELHYWCKQGHDYICDSSGRLSLRHVDKFMSLARKNQRDIQHFLAGKADSDHAFWQKKAGGFWPALRSPTAVVSEYFSQPIDAVTPIEKAESLPFAITGLVPENTRHQEWLNTIEIKTE</sequence>
<evidence type="ECO:0000313" key="3">
    <source>
        <dbReference type="Proteomes" id="UP001501508"/>
    </source>
</evidence>
<accession>A0ABP8M922</accession>
<dbReference type="InterPro" id="IPR043729">
    <property type="entry name" value="DUF5672"/>
</dbReference>
<dbReference type="Proteomes" id="UP001501508">
    <property type="component" value="Unassembled WGS sequence"/>
</dbReference>
<feature type="domain" description="DUF5672" evidence="1">
    <location>
        <begin position="57"/>
        <end position="182"/>
    </location>
</feature>
<protein>
    <recommendedName>
        <fullName evidence="1">DUF5672 domain-containing protein</fullName>
    </recommendedName>
</protein>
<comment type="caution">
    <text evidence="2">The sequence shown here is derived from an EMBL/GenBank/DDBJ whole genome shotgun (WGS) entry which is preliminary data.</text>
</comment>
<dbReference type="Pfam" id="PF18922">
    <property type="entry name" value="DUF5672"/>
    <property type="match status" value="1"/>
</dbReference>